<proteinExistence type="predicted"/>
<dbReference type="PANTHER" id="PTHR21366:SF14">
    <property type="entry name" value="GLYOXALASE DOMAIN-CONTAINING PROTEIN 5"/>
    <property type="match status" value="1"/>
</dbReference>
<dbReference type="Proteomes" id="UP000681075">
    <property type="component" value="Unassembled WGS sequence"/>
</dbReference>
<comment type="caution">
    <text evidence="2">The sequence shown here is derived from an EMBL/GenBank/DDBJ whole genome shotgun (WGS) entry which is preliminary data.</text>
</comment>
<dbReference type="SUPFAM" id="SSF54593">
    <property type="entry name" value="Glyoxalase/Bleomycin resistance protein/Dihydroxybiphenyl dioxygenase"/>
    <property type="match status" value="1"/>
</dbReference>
<dbReference type="InterPro" id="IPR050383">
    <property type="entry name" value="GlyoxalaseI/FosfomycinResist"/>
</dbReference>
<dbReference type="AlphaFoldDB" id="A0A8S8XH28"/>
<evidence type="ECO:0000259" key="1">
    <source>
        <dbReference type="PROSITE" id="PS51819"/>
    </source>
</evidence>
<evidence type="ECO:0000313" key="2">
    <source>
        <dbReference type="EMBL" id="GIL41189.1"/>
    </source>
</evidence>
<sequence length="127" mass="14138">MIKPDALDHFVLLVRDLDRAVAWYRDVLGVEAEKFKEDRWALKFGAQKINLQVVGRSDPYALHATPGAGDFCLLTQTPLDLVRAHLAAMNVPIVLGPTERTGANGPINSVYVRDPDENLVEIANRLY</sequence>
<dbReference type="PANTHER" id="PTHR21366">
    <property type="entry name" value="GLYOXALASE FAMILY PROTEIN"/>
    <property type="match status" value="1"/>
</dbReference>
<keyword evidence="3" id="KW-1185">Reference proteome</keyword>
<name>A0A8S8XH28_9PROT</name>
<dbReference type="PROSITE" id="PS51819">
    <property type="entry name" value="VOC"/>
    <property type="match status" value="1"/>
</dbReference>
<accession>A0A8S8XH28</accession>
<organism evidence="2 3">
    <name type="scientific">Roseiterribacter gracilis</name>
    <dbReference type="NCBI Taxonomy" id="2812848"/>
    <lineage>
        <taxon>Bacteria</taxon>
        <taxon>Pseudomonadati</taxon>
        <taxon>Pseudomonadota</taxon>
        <taxon>Alphaproteobacteria</taxon>
        <taxon>Rhodospirillales</taxon>
        <taxon>Roseiterribacteraceae</taxon>
        <taxon>Roseiterribacter</taxon>
    </lineage>
</organism>
<evidence type="ECO:0000313" key="3">
    <source>
        <dbReference type="Proteomes" id="UP000681075"/>
    </source>
</evidence>
<dbReference type="InterPro" id="IPR037523">
    <property type="entry name" value="VOC_core"/>
</dbReference>
<feature type="domain" description="VOC" evidence="1">
    <location>
        <begin position="6"/>
        <end position="125"/>
    </location>
</feature>
<dbReference type="InterPro" id="IPR004360">
    <property type="entry name" value="Glyas_Fos-R_dOase_dom"/>
</dbReference>
<dbReference type="Gene3D" id="3.10.180.10">
    <property type="entry name" value="2,3-Dihydroxybiphenyl 1,2-Dioxygenase, domain 1"/>
    <property type="match status" value="1"/>
</dbReference>
<dbReference type="EMBL" id="BOPV01000001">
    <property type="protein sequence ID" value="GIL41189.1"/>
    <property type="molecule type" value="Genomic_DNA"/>
</dbReference>
<protein>
    <submittedName>
        <fullName evidence="2">Virulence protein</fullName>
    </submittedName>
</protein>
<dbReference type="InterPro" id="IPR029068">
    <property type="entry name" value="Glyas_Bleomycin-R_OHBP_Dase"/>
</dbReference>
<dbReference type="RefSeq" id="WP_420244572.1">
    <property type="nucleotide sequence ID" value="NZ_BOPV01000001.1"/>
</dbReference>
<gene>
    <name evidence="2" type="primary">glod5</name>
    <name evidence="2" type="ORF">TMPK1_34260</name>
</gene>
<dbReference type="CDD" id="cd07253">
    <property type="entry name" value="GLOD5"/>
    <property type="match status" value="1"/>
</dbReference>
<dbReference type="Pfam" id="PF00903">
    <property type="entry name" value="Glyoxalase"/>
    <property type="match status" value="1"/>
</dbReference>
<reference evidence="2" key="1">
    <citation type="submission" date="2021-02" db="EMBL/GenBank/DDBJ databases">
        <title>Genome sequence of Rhodospirillales sp. strain TMPK1 isolated from soil.</title>
        <authorList>
            <person name="Nakai R."/>
            <person name="Kusada H."/>
            <person name="Tamaki H."/>
        </authorList>
    </citation>
    <scope>NUCLEOTIDE SEQUENCE</scope>
    <source>
        <strain evidence="2">TMPK1</strain>
    </source>
</reference>